<dbReference type="EMBL" id="CAKXZS010000003">
    <property type="protein sequence ID" value="CAH2394593.1"/>
    <property type="molecule type" value="Genomic_DNA"/>
</dbReference>
<keyword evidence="2" id="KW-1185">Reference proteome</keyword>
<gene>
    <name evidence="1" type="ORF">MES4922_110037</name>
</gene>
<proteinExistence type="predicted"/>
<evidence type="ECO:0008006" key="3">
    <source>
        <dbReference type="Google" id="ProtNLM"/>
    </source>
</evidence>
<sequence length="73" mass="8385">MDGPTRYGSARVQANVVIIPSNRLKEADQCRQRRFIDTTSQAVRITHSVLRLEHAWGIIDHATWCLLACFYVQ</sequence>
<protein>
    <recommendedName>
        <fullName evidence="3">Transposase DDE domain-containing protein</fullName>
    </recommendedName>
</protein>
<reference evidence="1" key="1">
    <citation type="submission" date="2022-03" db="EMBL/GenBank/DDBJ databases">
        <authorList>
            <person name="Brunel B."/>
        </authorList>
    </citation>
    <scope>NUCLEOTIDE SEQUENCE</scope>
    <source>
        <strain evidence="1">STM4922sample</strain>
    </source>
</reference>
<organism evidence="1 2">
    <name type="scientific">Mesorhizobium ventifaucium</name>
    <dbReference type="NCBI Taxonomy" id="666020"/>
    <lineage>
        <taxon>Bacteria</taxon>
        <taxon>Pseudomonadati</taxon>
        <taxon>Pseudomonadota</taxon>
        <taxon>Alphaproteobacteria</taxon>
        <taxon>Hyphomicrobiales</taxon>
        <taxon>Phyllobacteriaceae</taxon>
        <taxon>Mesorhizobium</taxon>
    </lineage>
</organism>
<accession>A0ABM9DDG7</accession>
<comment type="caution">
    <text evidence="1">The sequence shown here is derived from an EMBL/GenBank/DDBJ whole genome shotgun (WGS) entry which is preliminary data.</text>
</comment>
<evidence type="ECO:0000313" key="1">
    <source>
        <dbReference type="EMBL" id="CAH2394593.1"/>
    </source>
</evidence>
<name>A0ABM9DDG7_9HYPH</name>
<dbReference type="Proteomes" id="UP001152604">
    <property type="component" value="Unassembled WGS sequence"/>
</dbReference>
<evidence type="ECO:0000313" key="2">
    <source>
        <dbReference type="Proteomes" id="UP001152604"/>
    </source>
</evidence>